<sequence length="208" mass="21335">MKGIQFMIAAVLCFTAQSGTASAQDAAIDLPLASGAYVKDYESFKLAASNDPDVLVKKPDSGAPGMKATPFEPPLITGSKVHQYLGLGTIVLAALTAATAPDSECEANCAAVANQPRQTNGTHAHLAEATVAMAAAAIATGLIVHWDDFKLSDGFTDPDNLHIMLGVTGAALMAYAVNKSKNSAVPVSHAGIAELGALGMLTAIKITW</sequence>
<organism evidence="1">
    <name type="scientific">mine drainage metagenome</name>
    <dbReference type="NCBI Taxonomy" id="410659"/>
    <lineage>
        <taxon>unclassified sequences</taxon>
        <taxon>metagenomes</taxon>
        <taxon>ecological metagenomes</taxon>
    </lineage>
</organism>
<protein>
    <submittedName>
        <fullName evidence="1">Uncharacterized protein</fullName>
    </submittedName>
</protein>
<comment type="caution">
    <text evidence="1">The sequence shown here is derived from an EMBL/GenBank/DDBJ whole genome shotgun (WGS) entry which is preliminary data.</text>
</comment>
<accession>A0A1J5T3H5</accession>
<evidence type="ECO:0000313" key="1">
    <source>
        <dbReference type="EMBL" id="OIR14699.1"/>
    </source>
</evidence>
<gene>
    <name evidence="1" type="ORF">GALL_45050</name>
</gene>
<proteinExistence type="predicted"/>
<dbReference type="EMBL" id="MLJW01000011">
    <property type="protein sequence ID" value="OIR14699.1"/>
    <property type="molecule type" value="Genomic_DNA"/>
</dbReference>
<name>A0A1J5T3H5_9ZZZZ</name>
<reference evidence="1" key="1">
    <citation type="submission" date="2016-10" db="EMBL/GenBank/DDBJ databases">
        <title>Sequence of Gallionella enrichment culture.</title>
        <authorList>
            <person name="Poehlein A."/>
            <person name="Muehling M."/>
            <person name="Daniel R."/>
        </authorList>
    </citation>
    <scope>NUCLEOTIDE SEQUENCE</scope>
</reference>
<dbReference type="AlphaFoldDB" id="A0A1J5T3H5"/>